<proteinExistence type="predicted"/>
<comment type="caution">
    <text evidence="1">The sequence shown here is derived from an EMBL/GenBank/DDBJ whole genome shotgun (WGS) entry which is preliminary data.</text>
</comment>
<accession>A0ABR1RIP7</accession>
<organism evidence="1 2">
    <name type="scientific">Apiospora marii</name>
    <dbReference type="NCBI Taxonomy" id="335849"/>
    <lineage>
        <taxon>Eukaryota</taxon>
        <taxon>Fungi</taxon>
        <taxon>Dikarya</taxon>
        <taxon>Ascomycota</taxon>
        <taxon>Pezizomycotina</taxon>
        <taxon>Sordariomycetes</taxon>
        <taxon>Xylariomycetidae</taxon>
        <taxon>Amphisphaeriales</taxon>
        <taxon>Apiosporaceae</taxon>
        <taxon>Apiospora</taxon>
    </lineage>
</organism>
<dbReference type="PANTHER" id="PTHR35186">
    <property type="entry name" value="ANK_REP_REGION DOMAIN-CONTAINING PROTEIN"/>
    <property type="match status" value="1"/>
</dbReference>
<gene>
    <name evidence="1" type="ORF">PG991_009435</name>
</gene>
<name>A0ABR1RIP7_9PEZI</name>
<dbReference type="PANTHER" id="PTHR35186:SF4">
    <property type="entry name" value="PRION-INHIBITION AND PROPAGATION HELO DOMAIN-CONTAINING PROTEIN"/>
    <property type="match status" value="1"/>
</dbReference>
<evidence type="ECO:0000313" key="2">
    <source>
        <dbReference type="Proteomes" id="UP001396898"/>
    </source>
</evidence>
<evidence type="ECO:0000313" key="1">
    <source>
        <dbReference type="EMBL" id="KAK8013164.1"/>
    </source>
</evidence>
<keyword evidence="2" id="KW-1185">Reference proteome</keyword>
<dbReference type="EMBL" id="JAQQWI010000014">
    <property type="protein sequence ID" value="KAK8013164.1"/>
    <property type="molecule type" value="Genomic_DNA"/>
</dbReference>
<evidence type="ECO:0008006" key="3">
    <source>
        <dbReference type="Google" id="ProtNLM"/>
    </source>
</evidence>
<protein>
    <recommendedName>
        <fullName evidence="3">Prion-inhibition and propagation HeLo domain-containing protein</fullName>
    </recommendedName>
</protein>
<sequence>MEPVSLTLAVLPLAGAAVKAYISLHKKLKTFRHYSREVRRIYRRVECQKRFFYHELHLLVRSGIDDSETVKQMLVTANHPKWSCQILEDTLKTDLGDSYETYLETVDDISDAVAELQQELCPFGDIESQRQKGEPLRDTVRRLRKRIKVALNKTALEEKITQLRNLNNDMRLLRDQSKELHKPAKQAVQVQEYIDDEYEEYGAVRRSSKALHLALATAWLQQPEACGAGSEHSARLFINAKVLVNNTADMSMAIMCFGHKGSTTASGWFKLKIRSQVLDWINARPPSPPDPDNVQRKRRRVHFADTHRPPSPPEPSPTAEVIPQNLAETGICTALVRGRLASHGNQDDSRFLGFIDTPPQHEAFRHSIHLSHSEQDLYTENPKSLEQALDLSMERALTFIGQLKLARNVVTAVLKFHSTQWLKSYFGLRDFSYFMLQDSLDSSLDTLHVDYDFRDPSRSALDPSLAGDDNDVEMQCAPEPQDLSGVFEDARLKYGIRNVTLWSLGTVLLQIGTWSSATSPDKVLEVRKLSSQASALGPKYQQLTKKCLDCDFGYGDNLASPRLQQAVYESIVCELTRMIKSLSIFEQDR</sequence>
<dbReference type="Proteomes" id="UP001396898">
    <property type="component" value="Unassembled WGS sequence"/>
</dbReference>
<reference evidence="1 2" key="1">
    <citation type="submission" date="2023-01" db="EMBL/GenBank/DDBJ databases">
        <title>Analysis of 21 Apiospora genomes using comparative genomics revels a genus with tremendous synthesis potential of carbohydrate active enzymes and secondary metabolites.</title>
        <authorList>
            <person name="Sorensen T."/>
        </authorList>
    </citation>
    <scope>NUCLEOTIDE SEQUENCE [LARGE SCALE GENOMIC DNA]</scope>
    <source>
        <strain evidence="1 2">CBS 20057</strain>
    </source>
</reference>